<feature type="binding site" evidence="11">
    <location>
        <position position="75"/>
    </location>
    <ligand>
        <name>Na(+)</name>
        <dbReference type="ChEBI" id="CHEBI:29101"/>
        <note>structural</note>
    </ligand>
</feature>
<evidence type="ECO:0000256" key="11">
    <source>
        <dbReference type="HAMAP-Rule" id="MF_00454"/>
    </source>
</evidence>
<feature type="transmembrane region" description="Helical" evidence="11">
    <location>
        <begin position="38"/>
        <end position="55"/>
    </location>
</feature>
<dbReference type="PANTHER" id="PTHR28259">
    <property type="entry name" value="FLUORIDE EXPORT PROTEIN 1-RELATED"/>
    <property type="match status" value="1"/>
</dbReference>
<sequence>MINYIAIFIGGGLGSLCRYVISKFSTSFFDGNFPLGTFISNTLSCIILAISVLLFANKIDASTTLKLFLITGFCGGFSTFSTFSFETFELLKSGNYFVAILNILLSVIVGVGLIYILLKNQG</sequence>
<reference evidence="12 13" key="1">
    <citation type="submission" date="2019-08" db="EMBL/GenBank/DDBJ databases">
        <title>Genome of Vicingus serpentipes NCIMB 15042.</title>
        <authorList>
            <person name="Bowman J.P."/>
        </authorList>
    </citation>
    <scope>NUCLEOTIDE SEQUENCE [LARGE SCALE GENOMIC DNA]</scope>
    <source>
        <strain evidence="12 13">NCIMB 15042</strain>
    </source>
</reference>
<keyword evidence="8 11" id="KW-0407">Ion channel</keyword>
<keyword evidence="5 11" id="KW-1133">Transmembrane helix</keyword>
<dbReference type="GO" id="GO:0140114">
    <property type="term" value="P:cellular detoxification of fluoride"/>
    <property type="evidence" value="ECO:0007669"/>
    <property type="project" value="UniProtKB-UniRule"/>
</dbReference>
<feature type="binding site" evidence="11">
    <location>
        <position position="78"/>
    </location>
    <ligand>
        <name>Na(+)</name>
        <dbReference type="ChEBI" id="CHEBI:29101"/>
        <note>structural</note>
    </ligand>
</feature>
<dbReference type="NCBIfam" id="TIGR00494">
    <property type="entry name" value="crcB"/>
    <property type="match status" value="1"/>
</dbReference>
<keyword evidence="13" id="KW-1185">Reference proteome</keyword>
<evidence type="ECO:0000256" key="4">
    <source>
        <dbReference type="ARBA" id="ARBA00022692"/>
    </source>
</evidence>
<evidence type="ECO:0000256" key="6">
    <source>
        <dbReference type="ARBA" id="ARBA00023065"/>
    </source>
</evidence>
<protein>
    <recommendedName>
        <fullName evidence="11">Fluoride-specific ion channel FluC</fullName>
    </recommendedName>
</protein>
<dbReference type="GO" id="GO:0005886">
    <property type="term" value="C:plasma membrane"/>
    <property type="evidence" value="ECO:0007669"/>
    <property type="project" value="UniProtKB-SubCell"/>
</dbReference>
<dbReference type="Proteomes" id="UP000321721">
    <property type="component" value="Unassembled WGS sequence"/>
</dbReference>
<comment type="function">
    <text evidence="11">Fluoride-specific ion channel. Important for reducing fluoride concentration in the cell, thus reducing its toxicity.</text>
</comment>
<proteinExistence type="inferred from homology"/>
<dbReference type="Pfam" id="PF02537">
    <property type="entry name" value="CRCB"/>
    <property type="match status" value="1"/>
</dbReference>
<comment type="activity regulation">
    <text evidence="11">Na(+) is not transported, but it plays an essential structural role and its presence is essential for fluoride channel function.</text>
</comment>
<keyword evidence="6 11" id="KW-0406">Ion transport</keyword>
<dbReference type="EMBL" id="VOOS01000004">
    <property type="protein sequence ID" value="TXB64808.1"/>
    <property type="molecule type" value="Genomic_DNA"/>
</dbReference>
<evidence type="ECO:0000256" key="2">
    <source>
        <dbReference type="ARBA" id="ARBA00022475"/>
    </source>
</evidence>
<evidence type="ECO:0000256" key="8">
    <source>
        <dbReference type="ARBA" id="ARBA00023303"/>
    </source>
</evidence>
<dbReference type="PANTHER" id="PTHR28259:SF1">
    <property type="entry name" value="FLUORIDE EXPORT PROTEIN 1-RELATED"/>
    <property type="match status" value="1"/>
</dbReference>
<feature type="transmembrane region" description="Helical" evidence="11">
    <location>
        <begin position="67"/>
        <end position="85"/>
    </location>
</feature>
<keyword evidence="4 11" id="KW-0812">Transmembrane</keyword>
<comment type="catalytic activity">
    <reaction evidence="10">
        <text>fluoride(in) = fluoride(out)</text>
        <dbReference type="Rhea" id="RHEA:76159"/>
        <dbReference type="ChEBI" id="CHEBI:17051"/>
    </reaction>
    <physiologicalReaction direction="left-to-right" evidence="10">
        <dbReference type="Rhea" id="RHEA:76160"/>
    </physiologicalReaction>
</comment>
<evidence type="ECO:0000256" key="7">
    <source>
        <dbReference type="ARBA" id="ARBA00023136"/>
    </source>
</evidence>
<feature type="transmembrane region" description="Helical" evidence="11">
    <location>
        <begin position="97"/>
        <end position="118"/>
    </location>
</feature>
<keyword evidence="7 11" id="KW-0472">Membrane</keyword>
<evidence type="ECO:0000313" key="12">
    <source>
        <dbReference type="EMBL" id="TXB64808.1"/>
    </source>
</evidence>
<accession>A0A5C6RRA5</accession>
<dbReference type="GO" id="GO:0046872">
    <property type="term" value="F:metal ion binding"/>
    <property type="evidence" value="ECO:0007669"/>
    <property type="project" value="UniProtKB-KW"/>
</dbReference>
<evidence type="ECO:0000256" key="10">
    <source>
        <dbReference type="ARBA" id="ARBA00035585"/>
    </source>
</evidence>
<dbReference type="GO" id="GO:0062054">
    <property type="term" value="F:fluoride channel activity"/>
    <property type="evidence" value="ECO:0007669"/>
    <property type="project" value="UniProtKB-UniRule"/>
</dbReference>
<name>A0A5C6RRA5_9FLAO</name>
<keyword evidence="3" id="KW-0997">Cell inner membrane</keyword>
<evidence type="ECO:0000256" key="9">
    <source>
        <dbReference type="ARBA" id="ARBA00035120"/>
    </source>
</evidence>
<keyword evidence="2 11" id="KW-1003">Cell membrane</keyword>
<evidence type="ECO:0000256" key="1">
    <source>
        <dbReference type="ARBA" id="ARBA00004651"/>
    </source>
</evidence>
<dbReference type="AlphaFoldDB" id="A0A5C6RRA5"/>
<organism evidence="12 13">
    <name type="scientific">Vicingus serpentipes</name>
    <dbReference type="NCBI Taxonomy" id="1926625"/>
    <lineage>
        <taxon>Bacteria</taxon>
        <taxon>Pseudomonadati</taxon>
        <taxon>Bacteroidota</taxon>
        <taxon>Flavobacteriia</taxon>
        <taxon>Flavobacteriales</taxon>
        <taxon>Vicingaceae</taxon>
        <taxon>Vicingus</taxon>
    </lineage>
</organism>
<gene>
    <name evidence="11 12" type="primary">crcB</name>
    <name evidence="11" type="synonym">fluC</name>
    <name evidence="12" type="ORF">FRY74_10175</name>
</gene>
<evidence type="ECO:0000256" key="5">
    <source>
        <dbReference type="ARBA" id="ARBA00022989"/>
    </source>
</evidence>
<dbReference type="RefSeq" id="WP_147101119.1">
    <property type="nucleotide sequence ID" value="NZ_VOOS01000004.1"/>
</dbReference>
<dbReference type="OrthoDB" id="9815830at2"/>
<comment type="caution">
    <text evidence="12">The sequence shown here is derived from an EMBL/GenBank/DDBJ whole genome shotgun (WGS) entry which is preliminary data.</text>
</comment>
<evidence type="ECO:0000313" key="13">
    <source>
        <dbReference type="Proteomes" id="UP000321721"/>
    </source>
</evidence>
<keyword evidence="11" id="KW-0813">Transport</keyword>
<dbReference type="InterPro" id="IPR003691">
    <property type="entry name" value="FluC"/>
</dbReference>
<comment type="similarity">
    <text evidence="9 11">Belongs to the fluoride channel Fluc/FEX (TC 1.A.43) family.</text>
</comment>
<dbReference type="HAMAP" id="MF_00454">
    <property type="entry name" value="FluC"/>
    <property type="match status" value="1"/>
</dbReference>
<evidence type="ECO:0000256" key="3">
    <source>
        <dbReference type="ARBA" id="ARBA00022519"/>
    </source>
</evidence>
<comment type="subcellular location">
    <subcellularLocation>
        <location evidence="1 11">Cell membrane</location>
        <topology evidence="1 11">Multi-pass membrane protein</topology>
    </subcellularLocation>
</comment>
<keyword evidence="11" id="KW-0915">Sodium</keyword>
<keyword evidence="11" id="KW-0479">Metal-binding</keyword>